<keyword evidence="3" id="KW-1185">Reference proteome</keyword>
<dbReference type="EMBL" id="BLLF01000963">
    <property type="protein sequence ID" value="GFH16223.1"/>
    <property type="molecule type" value="Genomic_DNA"/>
</dbReference>
<feature type="compositionally biased region" description="Low complexity" evidence="1">
    <location>
        <begin position="23"/>
        <end position="32"/>
    </location>
</feature>
<name>A0A699Z109_HAELA</name>
<accession>A0A699Z109</accession>
<dbReference type="AlphaFoldDB" id="A0A699Z109"/>
<evidence type="ECO:0000313" key="3">
    <source>
        <dbReference type="Proteomes" id="UP000485058"/>
    </source>
</evidence>
<comment type="caution">
    <text evidence="2">The sequence shown here is derived from an EMBL/GenBank/DDBJ whole genome shotgun (WGS) entry which is preliminary data.</text>
</comment>
<gene>
    <name evidence="2" type="ORF">HaLaN_12604</name>
</gene>
<protein>
    <submittedName>
        <fullName evidence="2">Uncharacterized protein</fullName>
    </submittedName>
</protein>
<reference evidence="2 3" key="1">
    <citation type="submission" date="2020-02" db="EMBL/GenBank/DDBJ databases">
        <title>Draft genome sequence of Haematococcus lacustris strain NIES-144.</title>
        <authorList>
            <person name="Morimoto D."/>
            <person name="Nakagawa S."/>
            <person name="Yoshida T."/>
            <person name="Sawayama S."/>
        </authorList>
    </citation>
    <scope>NUCLEOTIDE SEQUENCE [LARGE SCALE GENOMIC DNA]</scope>
    <source>
        <strain evidence="2 3">NIES-144</strain>
    </source>
</reference>
<proteinExistence type="predicted"/>
<feature type="compositionally biased region" description="Low complexity" evidence="1">
    <location>
        <begin position="39"/>
        <end position="59"/>
    </location>
</feature>
<organism evidence="2 3">
    <name type="scientific">Haematococcus lacustris</name>
    <name type="common">Green alga</name>
    <name type="synonym">Haematococcus pluvialis</name>
    <dbReference type="NCBI Taxonomy" id="44745"/>
    <lineage>
        <taxon>Eukaryota</taxon>
        <taxon>Viridiplantae</taxon>
        <taxon>Chlorophyta</taxon>
        <taxon>core chlorophytes</taxon>
        <taxon>Chlorophyceae</taxon>
        <taxon>CS clade</taxon>
        <taxon>Chlamydomonadales</taxon>
        <taxon>Haematococcaceae</taxon>
        <taxon>Haematococcus</taxon>
    </lineage>
</organism>
<evidence type="ECO:0000313" key="2">
    <source>
        <dbReference type="EMBL" id="GFH16223.1"/>
    </source>
</evidence>
<evidence type="ECO:0000256" key="1">
    <source>
        <dbReference type="SAM" id="MobiDB-lite"/>
    </source>
</evidence>
<feature type="region of interest" description="Disordered" evidence="1">
    <location>
        <begin position="1"/>
        <end position="59"/>
    </location>
</feature>
<feature type="region of interest" description="Disordered" evidence="1">
    <location>
        <begin position="88"/>
        <end position="126"/>
    </location>
</feature>
<sequence>MAGTQPPGADPGAHTADVGPPWRASSGHHAAGGCRGGRARTLPLHPARAAAARTASAGRMRATATRVAWGSPSGGAAGGVGLHALRPSGSHACHVPEGEGGATARAPAPAVQPGHQGHAACRAAAP</sequence>
<dbReference type="Proteomes" id="UP000485058">
    <property type="component" value="Unassembled WGS sequence"/>
</dbReference>